<organism evidence="3 4">
    <name type="scientific">Dactylosporangium fulvum</name>
    <dbReference type="NCBI Taxonomy" id="53359"/>
    <lineage>
        <taxon>Bacteria</taxon>
        <taxon>Bacillati</taxon>
        <taxon>Actinomycetota</taxon>
        <taxon>Actinomycetes</taxon>
        <taxon>Micromonosporales</taxon>
        <taxon>Micromonosporaceae</taxon>
        <taxon>Dactylosporangium</taxon>
    </lineage>
</organism>
<dbReference type="Proteomes" id="UP001059617">
    <property type="component" value="Chromosome"/>
</dbReference>
<evidence type="ECO:0000256" key="1">
    <source>
        <dbReference type="ARBA" id="ARBA00023450"/>
    </source>
</evidence>
<dbReference type="Gene3D" id="1.10.30.50">
    <property type="match status" value="1"/>
</dbReference>
<reference evidence="3" key="2">
    <citation type="submission" date="2022-09" db="EMBL/GenBank/DDBJ databases">
        <title>Biosynthetic gene clusters of Dactylosporangioum fulvum.</title>
        <authorList>
            <person name="Caradec T."/>
        </authorList>
    </citation>
    <scope>NUCLEOTIDE SEQUENCE</scope>
    <source>
        <strain evidence="3">NRRL B-16292</strain>
    </source>
</reference>
<evidence type="ECO:0000313" key="4">
    <source>
        <dbReference type="Proteomes" id="UP001059617"/>
    </source>
</evidence>
<evidence type="ECO:0000313" key="3">
    <source>
        <dbReference type="EMBL" id="UWP86131.1"/>
    </source>
</evidence>
<proteinExistence type="inferred from homology"/>
<dbReference type="Pfam" id="PF02720">
    <property type="entry name" value="DUF222"/>
    <property type="match status" value="1"/>
</dbReference>
<name>A0ABY5WAJ2_9ACTN</name>
<dbReference type="RefSeq" id="WP_259865201.1">
    <property type="nucleotide sequence ID" value="NZ_BAAAST010000037.1"/>
</dbReference>
<comment type="similarity">
    <text evidence="1">Belongs to the Rv1128c/1148c/1588c/1702c/1945/3466 family.</text>
</comment>
<dbReference type="InterPro" id="IPR003870">
    <property type="entry name" value="DUF222"/>
</dbReference>
<keyword evidence="3" id="KW-0255">Endonuclease</keyword>
<gene>
    <name evidence="3" type="ORF">Dfulv_18550</name>
</gene>
<dbReference type="SMART" id="SM00507">
    <property type="entry name" value="HNHc"/>
    <property type="match status" value="1"/>
</dbReference>
<dbReference type="InterPro" id="IPR003615">
    <property type="entry name" value="HNH_nuc"/>
</dbReference>
<sequence length="427" mass="46445">MDDDVLAVIDAALGKGPASGPWAWSDEDLLARDAAVHALIQRATAAQLAIVRELDGRALPKRHGQTSAQWLRTRHRISTGSAHRLLNLAAALDRPELAATTEALADGTINTEQAAAIAEAVADLPAAHRRDGERLLLDEAAQSDRHGLRVRAGSLLEEVDPEEHQRRERDHLEKAAEAAHRARAVHIRDVPGTQQTRITAVLSRPDAALIREAIDALCSPRRDRCSTDDGHPLPLPTARQLRADALVDLIRIALACGELPDHGGDRPQVTVTIPLQTLRDDGTGLPAARLDDGTELSPGEARRIACDAQIVPAVLGGPSQVLDLGQSRRLFTGAVRRALILRDHGCAFPGCDRPPKWCDGHHIRHWAHGGATTVDNGVMLCHAHHKLIHFGEWVVRLNPVDGLPEFTAPAYLDPARTVRRNTFHRRT</sequence>
<protein>
    <submittedName>
        <fullName evidence="3">HNH endonuclease</fullName>
    </submittedName>
</protein>
<reference evidence="3" key="1">
    <citation type="submission" date="2021-04" db="EMBL/GenBank/DDBJ databases">
        <authorList>
            <person name="Hartkoorn R.C."/>
            <person name="Beaudoing E."/>
            <person name="Hot D."/>
        </authorList>
    </citation>
    <scope>NUCLEOTIDE SEQUENCE</scope>
    <source>
        <strain evidence="3">NRRL B-16292</strain>
    </source>
</reference>
<dbReference type="GO" id="GO:0004519">
    <property type="term" value="F:endonuclease activity"/>
    <property type="evidence" value="ECO:0007669"/>
    <property type="project" value="UniProtKB-KW"/>
</dbReference>
<dbReference type="InterPro" id="IPR002711">
    <property type="entry name" value="HNH"/>
</dbReference>
<feature type="domain" description="HNH nuclease" evidence="2">
    <location>
        <begin position="334"/>
        <end position="386"/>
    </location>
</feature>
<keyword evidence="4" id="KW-1185">Reference proteome</keyword>
<dbReference type="EMBL" id="CP073720">
    <property type="protein sequence ID" value="UWP86131.1"/>
    <property type="molecule type" value="Genomic_DNA"/>
</dbReference>
<evidence type="ECO:0000259" key="2">
    <source>
        <dbReference type="SMART" id="SM00507"/>
    </source>
</evidence>
<dbReference type="Pfam" id="PF01844">
    <property type="entry name" value="HNH"/>
    <property type="match status" value="1"/>
</dbReference>
<keyword evidence="3" id="KW-0378">Hydrolase</keyword>
<dbReference type="CDD" id="cd00085">
    <property type="entry name" value="HNHc"/>
    <property type="match status" value="1"/>
</dbReference>
<keyword evidence="3" id="KW-0540">Nuclease</keyword>
<accession>A0ABY5WAJ2</accession>